<proteinExistence type="predicted"/>
<evidence type="ECO:0000313" key="4">
    <source>
        <dbReference type="Proteomes" id="UP000003477"/>
    </source>
</evidence>
<keyword evidence="1" id="KW-1133">Transmembrane helix</keyword>
<feature type="domain" description="DUF2207" evidence="2">
    <location>
        <begin position="72"/>
        <end position="246"/>
    </location>
</feature>
<dbReference type="InterPro" id="IPR018702">
    <property type="entry name" value="DUF2207"/>
</dbReference>
<dbReference type="AlphaFoldDB" id="G5JE34"/>
<dbReference type="EMBL" id="AESD01000916">
    <property type="protein sequence ID" value="EHJ09552.1"/>
    <property type="molecule type" value="Genomic_DNA"/>
</dbReference>
<accession>G5JE34</accession>
<dbReference type="PATRIC" id="fig|423471.3.peg.5303"/>
<protein>
    <recommendedName>
        <fullName evidence="2">DUF2207 domain-containing protein</fullName>
    </recommendedName>
</protein>
<name>G5JE34_CROWT</name>
<reference evidence="3 4" key="1">
    <citation type="journal article" date="2011" name="Front. Microbiol.">
        <title>Two Strains of Crocosphaera watsonii with Highly Conserved Genomes are Distinguished by Strain-Specific Features.</title>
        <authorList>
            <person name="Bench S.R."/>
            <person name="Ilikchyan I.N."/>
            <person name="Tripp H.J."/>
            <person name="Zehr J.P."/>
        </authorList>
    </citation>
    <scope>NUCLEOTIDE SEQUENCE [LARGE SCALE GENOMIC DNA]</scope>
    <source>
        <strain evidence="3 4">WH 0003</strain>
    </source>
</reference>
<comment type="caution">
    <text evidence="3">The sequence shown here is derived from an EMBL/GenBank/DDBJ whole genome shotgun (WGS) entry which is preliminary data.</text>
</comment>
<evidence type="ECO:0000256" key="1">
    <source>
        <dbReference type="SAM" id="Phobius"/>
    </source>
</evidence>
<gene>
    <name evidence="3" type="ORF">CWATWH0003_B021</name>
</gene>
<keyword evidence="1" id="KW-0812">Transmembrane</keyword>
<evidence type="ECO:0000259" key="2">
    <source>
        <dbReference type="Pfam" id="PF09972"/>
    </source>
</evidence>
<feature type="transmembrane region" description="Helical" evidence="1">
    <location>
        <begin position="20"/>
        <end position="38"/>
    </location>
</feature>
<dbReference type="Pfam" id="PF09972">
    <property type="entry name" value="DUF2207"/>
    <property type="match status" value="1"/>
</dbReference>
<evidence type="ECO:0000313" key="3">
    <source>
        <dbReference type="EMBL" id="EHJ09552.1"/>
    </source>
</evidence>
<sequence length="272" mass="31217">MEKSQQDNPQNSISLFPKKLVKLILVTILIWFFLGLNMTPVDLMYLNSQRLTNHNSALAIPLSDYPYYWDFVNVNIDAKADGSMIVEEVQKYTFNKPWTNERHRFIRLDKLDDIQNVSVTENGQILENKTSIKDQRFYIQWVHPLNALDGPESHVFTLRYKVFGGLHQQGTSDQDELYWKAIFPKRRSPILKAKITVNLPPELEDKIIDFESLGHSTSKKQIDPQTIEFVALNKISPGEGIAIEGTFPHHILNLEPPTQGFSNPDSALQNVV</sequence>
<organism evidence="3 4">
    <name type="scientific">Crocosphaera watsonii WH 0003</name>
    <dbReference type="NCBI Taxonomy" id="423471"/>
    <lineage>
        <taxon>Bacteria</taxon>
        <taxon>Bacillati</taxon>
        <taxon>Cyanobacteriota</taxon>
        <taxon>Cyanophyceae</taxon>
        <taxon>Oscillatoriophycideae</taxon>
        <taxon>Chroococcales</taxon>
        <taxon>Aphanothecaceae</taxon>
        <taxon>Crocosphaera</taxon>
    </lineage>
</organism>
<dbReference type="Proteomes" id="UP000003477">
    <property type="component" value="Unassembled WGS sequence"/>
</dbReference>
<keyword evidence="1" id="KW-0472">Membrane</keyword>